<feature type="coiled-coil region" evidence="2">
    <location>
        <begin position="588"/>
        <end position="647"/>
    </location>
</feature>
<feature type="domain" description="ODAD1 central coiled coil region" evidence="4">
    <location>
        <begin position="543"/>
        <end position="827"/>
    </location>
</feature>
<dbReference type="AlphaFoldDB" id="G7YW46"/>
<evidence type="ECO:0000256" key="3">
    <source>
        <dbReference type="SAM" id="MobiDB-lite"/>
    </source>
</evidence>
<dbReference type="PANTHER" id="PTHR21694">
    <property type="entry name" value="COILED-COIL DOMAIN-CONTAINING PROTEIN 63"/>
    <property type="match status" value="1"/>
</dbReference>
<organism evidence="5 6">
    <name type="scientific">Clonorchis sinensis</name>
    <name type="common">Chinese liver fluke</name>
    <dbReference type="NCBI Taxonomy" id="79923"/>
    <lineage>
        <taxon>Eukaryota</taxon>
        <taxon>Metazoa</taxon>
        <taxon>Spiralia</taxon>
        <taxon>Lophotrochozoa</taxon>
        <taxon>Platyhelminthes</taxon>
        <taxon>Trematoda</taxon>
        <taxon>Digenea</taxon>
        <taxon>Opisthorchiida</taxon>
        <taxon>Opisthorchiata</taxon>
        <taxon>Opisthorchiidae</taxon>
        <taxon>Clonorchis</taxon>
    </lineage>
</organism>
<protein>
    <submittedName>
        <fullName evidence="5">Coiled-coil domain-containing protein 63</fullName>
    </submittedName>
</protein>
<feature type="coiled-coil region" evidence="2">
    <location>
        <begin position="411"/>
        <end position="552"/>
    </location>
</feature>
<evidence type="ECO:0000256" key="2">
    <source>
        <dbReference type="SAM" id="Coils"/>
    </source>
</evidence>
<evidence type="ECO:0000259" key="4">
    <source>
        <dbReference type="Pfam" id="PF21773"/>
    </source>
</evidence>
<dbReference type="PANTHER" id="PTHR21694:SF18">
    <property type="entry name" value="COILED-COIL DOMAIN-CONTAINING PROTEIN 63"/>
    <property type="match status" value="1"/>
</dbReference>
<dbReference type="Pfam" id="PF21773">
    <property type="entry name" value="ODAD1_CC"/>
    <property type="match status" value="1"/>
</dbReference>
<feature type="region of interest" description="Disordered" evidence="3">
    <location>
        <begin position="911"/>
        <end position="935"/>
    </location>
</feature>
<dbReference type="EMBL" id="DF144578">
    <property type="protein sequence ID" value="GAA57176.1"/>
    <property type="molecule type" value="Genomic_DNA"/>
</dbReference>
<feature type="compositionally biased region" description="Acidic residues" evidence="3">
    <location>
        <begin position="921"/>
        <end position="930"/>
    </location>
</feature>
<name>G7YW46_CLOSI</name>
<feature type="region of interest" description="Disordered" evidence="3">
    <location>
        <begin position="958"/>
        <end position="981"/>
    </location>
</feature>
<keyword evidence="6" id="KW-1185">Reference proteome</keyword>
<dbReference type="InterPro" id="IPR051876">
    <property type="entry name" value="ODA-DC/CCD"/>
</dbReference>
<proteinExistence type="predicted"/>
<dbReference type="Proteomes" id="UP000008909">
    <property type="component" value="Unassembled WGS sequence"/>
</dbReference>
<dbReference type="InterPro" id="IPR049258">
    <property type="entry name" value="ODAD1_CC"/>
</dbReference>
<evidence type="ECO:0000256" key="1">
    <source>
        <dbReference type="ARBA" id="ARBA00023054"/>
    </source>
</evidence>
<sequence length="1012" mass="117600">MTRYLDCFTSPYMAPSRAASSINMKWVKTDSLDEEFATNQEITDPVQQIFTKRVVVAPEQAVPPVPLTISHWQQHWKCRTFPLGTTVSRRKLKHREGRVTSKRSLFYQHTNPINDQGTSEFKSPGRGWFLQVPKKKFRVSLGRGSIILAAEILFENQVLLKNSRFRRLSVTNKYLSVGPFPAFWAHVGLPTSLYPKSTFFLSCTYFGLDELDGMQPLNSQVLQLVISTVSHRWRSIFLGRFGVHRLIQITFSFLLIFHGELQEGTRNFNIRELSNLRSFGSMSRSTKTYFDLRLLLEQRYTYNRPTTKVSFKLTDSFNCDFYFFLTKSSCPQGSRRFITFYVSIKLVGWPSALEFEEDKDDYIGDVSDEYDDSGSCYDEDDNTVNLHDLPVKFTQMQRPASAYSEGDDGADSALQEEYDRLQNQLRNVQNERQRQTNEANVKLGRYNNEIELLEAENRELNMLLSLNNSSQNKKKDMKALEDLKQLLEQQEALHEKIDQTKAHHKQLDSEIRSLEKKICQKQQERAVQVKNEKEAGEEINQLEKRTLNMEANLHTKTSKFCETLANNDRTRGDIEKLLNERRMYVALHKRLTEKLNDINKMKAKLTQHASAAFDQREEANTRIQTLKEKNEKDRLAYEAEVRELQRIIDYNAQLQHFMLVKSNERLEWKQEAEERKRKHGATGEIAQRQQRQKLEEYEVSMSRIMTCTGKEDVSEMVKVYLVNEDQNFTTFNYVTEVNNQIEDLKAELERIRRDTDECQSNREEQQRQKHQIMHKYEVQMNADKEASDAAELRTAQIRKILDQVKSQVKHLAQKLGCDTSKIVEMMGGDGAEVTERNLMLYISVLEQRVDELLSVKCYNSSKAFDRVKIDTEPSGNVSTRAVTHKTSIVSSLILFAIYGIMRPTHRVPTQLRINDSPDNWYESDEDDENGESVHSSIRPFTQAEILHRVTRDLQRYAASTGADQHKQHASSRHTGNGHKAWQRTRKRFVTVRGNIINAQLCGFTLSSDEWLF</sequence>
<evidence type="ECO:0000313" key="6">
    <source>
        <dbReference type="Proteomes" id="UP000008909"/>
    </source>
</evidence>
<accession>G7YW46</accession>
<reference key="2">
    <citation type="submission" date="2011-10" db="EMBL/GenBank/DDBJ databases">
        <title>The genome and transcriptome sequence of Clonorchis sinensis provide insights into the carcinogenic liver fluke.</title>
        <authorList>
            <person name="Wang X."/>
            <person name="Huang Y."/>
            <person name="Chen W."/>
            <person name="Liu H."/>
            <person name="Guo L."/>
            <person name="Chen Y."/>
            <person name="Luo F."/>
            <person name="Zhou W."/>
            <person name="Sun J."/>
            <person name="Mao Q."/>
            <person name="Liang P."/>
            <person name="Zhou C."/>
            <person name="Tian Y."/>
            <person name="Men J."/>
            <person name="Lv X."/>
            <person name="Huang L."/>
            <person name="Zhou J."/>
            <person name="Hu Y."/>
            <person name="Li R."/>
            <person name="Zhang F."/>
            <person name="Lei H."/>
            <person name="Li X."/>
            <person name="Hu X."/>
            <person name="Liang C."/>
            <person name="Xu J."/>
            <person name="Wu Z."/>
            <person name="Yu X."/>
        </authorList>
    </citation>
    <scope>NUCLEOTIDE SEQUENCE</scope>
    <source>
        <strain>Henan</strain>
    </source>
</reference>
<keyword evidence="1 2" id="KW-0175">Coiled coil</keyword>
<evidence type="ECO:0000313" key="5">
    <source>
        <dbReference type="EMBL" id="GAA57176.1"/>
    </source>
</evidence>
<gene>
    <name evidence="5" type="ORF">CLF_112287</name>
</gene>
<reference evidence="5" key="1">
    <citation type="journal article" date="2011" name="Genome Biol.">
        <title>The draft genome of the carcinogenic human liver fluke Clonorchis sinensis.</title>
        <authorList>
            <person name="Wang X."/>
            <person name="Chen W."/>
            <person name="Huang Y."/>
            <person name="Sun J."/>
            <person name="Men J."/>
            <person name="Liu H."/>
            <person name="Luo F."/>
            <person name="Guo L."/>
            <person name="Lv X."/>
            <person name="Deng C."/>
            <person name="Zhou C."/>
            <person name="Fan Y."/>
            <person name="Li X."/>
            <person name="Huang L."/>
            <person name="Hu Y."/>
            <person name="Liang C."/>
            <person name="Hu X."/>
            <person name="Xu J."/>
            <person name="Yu X."/>
        </authorList>
    </citation>
    <scope>NUCLEOTIDE SEQUENCE [LARGE SCALE GENOMIC DNA]</scope>
    <source>
        <strain evidence="5">Henan</strain>
    </source>
</reference>
<feature type="coiled-coil region" evidence="2">
    <location>
        <begin position="734"/>
        <end position="768"/>
    </location>
</feature>